<sequence>MRKRRRVAGVLAAAAMAVLAWGTPAQAATPVPTPGALLPNGTSEAMSKLELTEHRVSATTISTLDGHLPNVGVDTVLQSANHPMYNSSSSGCTSTELAARPINPSASSAYCWDTGDALTQQFVPQGLTSSGDADDDGMWGTNKVILSGWTNNNDLASSTADDDGLARVAFIDANTPGAFKYRWVLLVVPTEGGDDFDKLGSHLGGMVWYGNKLLVTASRGDDSDNALFVFDFTHILQATVNSHEIGQVSGGYSARGYQYIMPAIGSYSLGGGCSGTSITGYPCFDGLTMDRSTSPYSIVANEWRTTGGDAQPARIFRYALAAPGSAMPLVTSGGKAYADPTKSYVTNNAAGLQAVLANNDKYYAADALWGPGVHGIMWKMSNTGVATSHTCSGQVQANACWAQHSEGMSLWWSTQQLWSQTEWAANSAGGWSQPAVPERVLFSVPFSNM</sequence>
<dbReference type="AlphaFoldDB" id="A0AB39SR25"/>
<gene>
    <name evidence="2" type="ORF">AB5J50_49260</name>
</gene>
<evidence type="ECO:0008006" key="3">
    <source>
        <dbReference type="Google" id="ProtNLM"/>
    </source>
</evidence>
<name>A0AB39SR25_9ACTN</name>
<feature type="signal peptide" evidence="1">
    <location>
        <begin position="1"/>
        <end position="27"/>
    </location>
</feature>
<evidence type="ECO:0000256" key="1">
    <source>
        <dbReference type="SAM" id="SignalP"/>
    </source>
</evidence>
<keyword evidence="1" id="KW-0732">Signal</keyword>
<evidence type="ECO:0000313" key="2">
    <source>
        <dbReference type="EMBL" id="XDQ68195.1"/>
    </source>
</evidence>
<accession>A0AB39SR25</accession>
<feature type="chain" id="PRO_5044312363" description="Secreted protein" evidence="1">
    <location>
        <begin position="28"/>
        <end position="449"/>
    </location>
</feature>
<organism evidence="2">
    <name type="scientific">Streptomyces sp. R35</name>
    <dbReference type="NCBI Taxonomy" id="3238630"/>
    <lineage>
        <taxon>Bacteria</taxon>
        <taxon>Bacillati</taxon>
        <taxon>Actinomycetota</taxon>
        <taxon>Actinomycetes</taxon>
        <taxon>Kitasatosporales</taxon>
        <taxon>Streptomycetaceae</taxon>
        <taxon>Streptomyces</taxon>
    </lineage>
</organism>
<proteinExistence type="predicted"/>
<dbReference type="EMBL" id="CP163440">
    <property type="protein sequence ID" value="XDQ68195.1"/>
    <property type="molecule type" value="Genomic_DNA"/>
</dbReference>
<protein>
    <recommendedName>
        <fullName evidence="3">Secreted protein</fullName>
    </recommendedName>
</protein>
<dbReference type="RefSeq" id="WP_369265023.1">
    <property type="nucleotide sequence ID" value="NZ_CP163440.1"/>
</dbReference>
<reference evidence="2" key="1">
    <citation type="submission" date="2024-07" db="EMBL/GenBank/DDBJ databases">
        <authorList>
            <person name="Yu S.T."/>
        </authorList>
    </citation>
    <scope>NUCLEOTIDE SEQUENCE</scope>
    <source>
        <strain evidence="2">R35</strain>
    </source>
</reference>